<dbReference type="SMART" id="SM00198">
    <property type="entry name" value="SCP"/>
    <property type="match status" value="1"/>
</dbReference>
<dbReference type="GO" id="GO:0005576">
    <property type="term" value="C:extracellular region"/>
    <property type="evidence" value="ECO:0007669"/>
    <property type="project" value="InterPro"/>
</dbReference>
<dbReference type="CDD" id="cd05382">
    <property type="entry name" value="CAP_GAPR1-like"/>
    <property type="match status" value="1"/>
</dbReference>
<keyword evidence="3" id="KW-1185">Reference proteome</keyword>
<gene>
    <name evidence="2" type="ORF">ElyMa_000246800</name>
</gene>
<dbReference type="PANTHER" id="PTHR10334">
    <property type="entry name" value="CYSTEINE-RICH SECRETORY PROTEIN-RELATED"/>
    <property type="match status" value="1"/>
</dbReference>
<dbReference type="EMBL" id="BMAT01000490">
    <property type="protein sequence ID" value="GFR67201.1"/>
    <property type="molecule type" value="Genomic_DNA"/>
</dbReference>
<dbReference type="AlphaFoldDB" id="A0AAV4F2C8"/>
<dbReference type="InterPro" id="IPR018244">
    <property type="entry name" value="Allrgn_V5/Tpx1_CS"/>
</dbReference>
<dbReference type="Pfam" id="PF00188">
    <property type="entry name" value="CAP"/>
    <property type="match status" value="1"/>
</dbReference>
<organism evidence="2 3">
    <name type="scientific">Elysia marginata</name>
    <dbReference type="NCBI Taxonomy" id="1093978"/>
    <lineage>
        <taxon>Eukaryota</taxon>
        <taxon>Metazoa</taxon>
        <taxon>Spiralia</taxon>
        <taxon>Lophotrochozoa</taxon>
        <taxon>Mollusca</taxon>
        <taxon>Gastropoda</taxon>
        <taxon>Heterobranchia</taxon>
        <taxon>Euthyneura</taxon>
        <taxon>Panpulmonata</taxon>
        <taxon>Sacoglossa</taxon>
        <taxon>Placobranchoidea</taxon>
        <taxon>Plakobranchidae</taxon>
        <taxon>Elysia</taxon>
    </lineage>
</organism>
<evidence type="ECO:0000313" key="3">
    <source>
        <dbReference type="Proteomes" id="UP000762676"/>
    </source>
</evidence>
<name>A0AAV4F2C8_9GAST</name>
<proteinExistence type="predicted"/>
<sequence>MVHSDVTTDSGERLGENIATKSHTLHVEFKGAEPVKLWYDEIKDYDYNSPGFAPETGHFTQVVWKESTQLGMGKAKTPDGKNVYAVGSYRAPGNKFGAYVENVPPLL</sequence>
<dbReference type="InterPro" id="IPR014044">
    <property type="entry name" value="CAP_dom"/>
</dbReference>
<reference evidence="2 3" key="1">
    <citation type="journal article" date="2021" name="Elife">
        <title>Chloroplast acquisition without the gene transfer in kleptoplastic sea slugs, Plakobranchus ocellatus.</title>
        <authorList>
            <person name="Maeda T."/>
            <person name="Takahashi S."/>
            <person name="Yoshida T."/>
            <person name="Shimamura S."/>
            <person name="Takaki Y."/>
            <person name="Nagai Y."/>
            <person name="Toyoda A."/>
            <person name="Suzuki Y."/>
            <person name="Arimoto A."/>
            <person name="Ishii H."/>
            <person name="Satoh N."/>
            <person name="Nishiyama T."/>
            <person name="Hasebe M."/>
            <person name="Maruyama T."/>
            <person name="Minagawa J."/>
            <person name="Obokata J."/>
            <person name="Shigenobu S."/>
        </authorList>
    </citation>
    <scope>NUCLEOTIDE SEQUENCE [LARGE SCALE GENOMIC DNA]</scope>
</reference>
<evidence type="ECO:0000313" key="2">
    <source>
        <dbReference type="EMBL" id="GFR67201.1"/>
    </source>
</evidence>
<dbReference type="InterPro" id="IPR035940">
    <property type="entry name" value="CAP_sf"/>
</dbReference>
<protein>
    <submittedName>
        <fullName evidence="2">Golgi-associated plant pathogenesis-related protein 1</fullName>
    </submittedName>
</protein>
<dbReference type="InterPro" id="IPR002413">
    <property type="entry name" value="V5_allergen-like"/>
</dbReference>
<dbReference type="SUPFAM" id="SSF55797">
    <property type="entry name" value="PR-1-like"/>
    <property type="match status" value="1"/>
</dbReference>
<feature type="domain" description="SCP" evidence="1">
    <location>
        <begin position="2"/>
        <end position="97"/>
    </location>
</feature>
<dbReference type="InterPro" id="IPR034113">
    <property type="entry name" value="SCP_GAPR1-like"/>
</dbReference>
<dbReference type="PRINTS" id="PR00838">
    <property type="entry name" value="V5ALLERGEN"/>
</dbReference>
<dbReference type="Proteomes" id="UP000762676">
    <property type="component" value="Unassembled WGS sequence"/>
</dbReference>
<accession>A0AAV4F2C8</accession>
<dbReference type="PROSITE" id="PS01009">
    <property type="entry name" value="CRISP_1"/>
    <property type="match status" value="1"/>
</dbReference>
<comment type="caution">
    <text evidence="2">The sequence shown here is derived from an EMBL/GenBank/DDBJ whole genome shotgun (WGS) entry which is preliminary data.</text>
</comment>
<dbReference type="Gene3D" id="3.40.33.10">
    <property type="entry name" value="CAP"/>
    <property type="match status" value="1"/>
</dbReference>
<evidence type="ECO:0000259" key="1">
    <source>
        <dbReference type="SMART" id="SM00198"/>
    </source>
</evidence>
<dbReference type="InterPro" id="IPR001283">
    <property type="entry name" value="CRISP-related"/>
</dbReference>
<dbReference type="PRINTS" id="PR00837">
    <property type="entry name" value="V5TPXLIKE"/>
</dbReference>